<comment type="caution">
    <text evidence="1">The sequence shown here is derived from an EMBL/GenBank/DDBJ whole genome shotgun (WGS) entry which is preliminary data.</text>
</comment>
<dbReference type="PATRIC" id="fig|1283301.3.peg.1694"/>
<dbReference type="Proteomes" id="UP000015001">
    <property type="component" value="Unassembled WGS sequence"/>
</dbReference>
<dbReference type="EMBL" id="AOPY01001330">
    <property type="protein sequence ID" value="EPJ41223.1"/>
    <property type="molecule type" value="Genomic_DNA"/>
</dbReference>
<accession>S4MNT0</accession>
<dbReference type="HOGENOM" id="CLU_3048247_0_0_11"/>
<organism evidence="1 2">
    <name type="scientific">Streptomyces afghaniensis 772</name>
    <dbReference type="NCBI Taxonomy" id="1283301"/>
    <lineage>
        <taxon>Bacteria</taxon>
        <taxon>Bacillati</taxon>
        <taxon>Actinomycetota</taxon>
        <taxon>Actinomycetes</taxon>
        <taxon>Kitasatosporales</taxon>
        <taxon>Streptomycetaceae</taxon>
        <taxon>Streptomyces</taxon>
    </lineage>
</organism>
<dbReference type="AlphaFoldDB" id="S4MNT0"/>
<gene>
    <name evidence="1" type="ORF">STAFG_1717</name>
</gene>
<evidence type="ECO:0000313" key="1">
    <source>
        <dbReference type="EMBL" id="EPJ41223.1"/>
    </source>
</evidence>
<reference evidence="1 2" key="1">
    <citation type="submission" date="2013-02" db="EMBL/GenBank/DDBJ databases">
        <title>Draft Genome Sequence of Streptomyces afghaniensis, Which Produces Compounds of the Julimycin B-Complex.</title>
        <authorList>
            <person name="Gruening B.A."/>
            <person name="Praeg A."/>
            <person name="Erxleben A."/>
            <person name="Guenther S."/>
            <person name="Fiedler H.-P."/>
            <person name="Goodfellow M."/>
            <person name="Mueller M."/>
        </authorList>
    </citation>
    <scope>NUCLEOTIDE SEQUENCE [LARGE SCALE GENOMIC DNA]</scope>
    <source>
        <strain evidence="1 2">772</strain>
    </source>
</reference>
<evidence type="ECO:0000313" key="2">
    <source>
        <dbReference type="Proteomes" id="UP000015001"/>
    </source>
</evidence>
<protein>
    <submittedName>
        <fullName evidence="1">Uncharacterized protein</fullName>
    </submittedName>
</protein>
<keyword evidence="2" id="KW-1185">Reference proteome</keyword>
<proteinExistence type="predicted"/>
<name>S4MNT0_9ACTN</name>
<sequence>MLRPGLLTTRNAPLLTSVAKGRRRCPQGVNLSCSRAFVALNRAAAGRRPEPTAS</sequence>